<dbReference type="STRING" id="882086.SacxiDRAFT_2308"/>
<dbReference type="AlphaFoldDB" id="I0V335"/>
<dbReference type="eggNOG" id="ENOG5033EAR">
    <property type="taxonomic scope" value="Bacteria"/>
</dbReference>
<dbReference type="Proteomes" id="UP000004691">
    <property type="component" value="Unassembled WGS sequence"/>
</dbReference>
<evidence type="ECO:0000256" key="1">
    <source>
        <dbReference type="SAM" id="MobiDB-lite"/>
    </source>
</evidence>
<accession>I0V335</accession>
<proteinExistence type="predicted"/>
<evidence type="ECO:0000313" key="3">
    <source>
        <dbReference type="Proteomes" id="UP000004691"/>
    </source>
</evidence>
<sequence>MEYQLTAELASPPEAPDLDPLQQVGVVSLLDDRLNNLASIEGPDGVEIVPVEHSVEAHLGGAVVSWLLDAPALVFAEDATRAVLEQLIDEIDLLAGWEVKHCAVTATDDQLASALAASLEPGEVPDGLPADLADAGEVGRTFVLNAQEVGDIEAAVSEAELAERRESLLRAGGYLRAFGLDAFGALGEESARYVAGALMHGIEMLTDELFGDVQLLDDEDATADEVEALWVVDELPQQYADRYSALFAKQFLVVTSILGHRLTRPGWSGPSSVAEALALRIAQSRAEVELDLAEVLDPDEIDGVYSAFNERALGGLDLDALYSVPEFELTADLAFANWFRPRPESGDTTPHPYLAEEDTGGIAPEWDAGE</sequence>
<evidence type="ECO:0000313" key="2">
    <source>
        <dbReference type="EMBL" id="EID54538.1"/>
    </source>
</evidence>
<feature type="region of interest" description="Disordered" evidence="1">
    <location>
        <begin position="346"/>
        <end position="370"/>
    </location>
</feature>
<gene>
    <name evidence="2" type="ORF">SacxiDRAFT_2308</name>
</gene>
<dbReference type="EMBL" id="JH636049">
    <property type="protein sequence ID" value="EID54538.1"/>
    <property type="molecule type" value="Genomic_DNA"/>
</dbReference>
<dbReference type="HOGENOM" id="CLU_047005_0_0_11"/>
<keyword evidence="3" id="KW-1185">Reference proteome</keyword>
<dbReference type="RefSeq" id="WP_006238686.1">
    <property type="nucleotide sequence ID" value="NZ_JH636049.1"/>
</dbReference>
<dbReference type="OrthoDB" id="4929423at2"/>
<protein>
    <submittedName>
        <fullName evidence="2">Uncharacterized protein</fullName>
    </submittedName>
</protein>
<organism evidence="2 3">
    <name type="scientific">Saccharomonospora xinjiangensis XJ-54</name>
    <dbReference type="NCBI Taxonomy" id="882086"/>
    <lineage>
        <taxon>Bacteria</taxon>
        <taxon>Bacillati</taxon>
        <taxon>Actinomycetota</taxon>
        <taxon>Actinomycetes</taxon>
        <taxon>Pseudonocardiales</taxon>
        <taxon>Pseudonocardiaceae</taxon>
        <taxon>Saccharomonospora</taxon>
    </lineage>
</organism>
<name>I0V335_9PSEU</name>
<reference evidence="2 3" key="1">
    <citation type="submission" date="2012-01" db="EMBL/GenBank/DDBJ databases">
        <title>Improved High-Quality Draft sequence of Saccharomonospora xinjiangensis XJ-54.</title>
        <authorList>
            <consortium name="US DOE Joint Genome Institute"/>
            <person name="Lucas S."/>
            <person name="Han J."/>
            <person name="Lapidus A."/>
            <person name="Cheng J.-F."/>
            <person name="Goodwin L."/>
            <person name="Pitluck S."/>
            <person name="Peters L."/>
            <person name="Mikhailova N."/>
            <person name="Teshima H."/>
            <person name="Detter J.C."/>
            <person name="Han C."/>
            <person name="Tapia R."/>
            <person name="Land M."/>
            <person name="Hauser L."/>
            <person name="Kyrpides N."/>
            <person name="Ivanova N."/>
            <person name="Pagani I."/>
            <person name="Brambilla E.-M."/>
            <person name="Klenk H.-P."/>
            <person name="Woyke T."/>
        </authorList>
    </citation>
    <scope>NUCLEOTIDE SEQUENCE [LARGE SCALE GENOMIC DNA]</scope>
    <source>
        <strain evidence="2 3">XJ-54</strain>
    </source>
</reference>